<reference evidence="1" key="1">
    <citation type="journal article" date="2015" name="Nature">
        <title>Complex archaea that bridge the gap between prokaryotes and eukaryotes.</title>
        <authorList>
            <person name="Spang A."/>
            <person name="Saw J.H."/>
            <person name="Jorgensen S.L."/>
            <person name="Zaremba-Niedzwiedzka K."/>
            <person name="Martijn J."/>
            <person name="Lind A.E."/>
            <person name="van Eijk R."/>
            <person name="Schleper C."/>
            <person name="Guy L."/>
            <person name="Ettema T.J."/>
        </authorList>
    </citation>
    <scope>NUCLEOTIDE SEQUENCE</scope>
</reference>
<dbReference type="EMBL" id="LAZR01001928">
    <property type="protein sequence ID" value="KKN37002.1"/>
    <property type="molecule type" value="Genomic_DNA"/>
</dbReference>
<evidence type="ECO:0000313" key="1">
    <source>
        <dbReference type="EMBL" id="KKN37002.1"/>
    </source>
</evidence>
<accession>A0A0F9QJ02</accession>
<dbReference type="AlphaFoldDB" id="A0A0F9QJ02"/>
<proteinExistence type="predicted"/>
<name>A0A0F9QJ02_9ZZZZ</name>
<protein>
    <submittedName>
        <fullName evidence="1">Uncharacterized protein</fullName>
    </submittedName>
</protein>
<gene>
    <name evidence="1" type="ORF">LCGC14_0768130</name>
</gene>
<comment type="caution">
    <text evidence="1">The sequence shown here is derived from an EMBL/GenBank/DDBJ whole genome shotgun (WGS) entry which is preliminary data.</text>
</comment>
<sequence length="106" mass="11890">MDKLEPPAELLDLEDGASETFRILRWLQGELEIQPRETPAGKIVPALRMWVPPEDKPAGAPYWDATAGNLIARLLPMLDELVATGRKIRVTKQGKPPVARHRVDFL</sequence>
<organism evidence="1">
    <name type="scientific">marine sediment metagenome</name>
    <dbReference type="NCBI Taxonomy" id="412755"/>
    <lineage>
        <taxon>unclassified sequences</taxon>
        <taxon>metagenomes</taxon>
        <taxon>ecological metagenomes</taxon>
    </lineage>
</organism>